<proteinExistence type="inferred from homology"/>
<keyword evidence="2" id="KW-0547">Nucleotide-binding</keyword>
<feature type="compositionally biased region" description="Basic and acidic residues" evidence="5">
    <location>
        <begin position="740"/>
        <end position="778"/>
    </location>
</feature>
<dbReference type="SUPFAM" id="SSF52540">
    <property type="entry name" value="P-loop containing nucleoside triphosphate hydrolases"/>
    <property type="match status" value="2"/>
</dbReference>
<evidence type="ECO:0000313" key="8">
    <source>
        <dbReference type="Proteomes" id="UP000290572"/>
    </source>
</evidence>
<feature type="region of interest" description="Disordered" evidence="5">
    <location>
        <begin position="658"/>
        <end position="681"/>
    </location>
</feature>
<name>A0A498M0N5_LABRO</name>
<keyword evidence="8" id="KW-1185">Reference proteome</keyword>
<dbReference type="STRING" id="84645.A0A498M0N5"/>
<evidence type="ECO:0000256" key="1">
    <source>
        <dbReference type="ARBA" id="ARBA00008535"/>
    </source>
</evidence>
<feature type="region of interest" description="Disordered" evidence="5">
    <location>
        <begin position="154"/>
        <end position="173"/>
    </location>
</feature>
<feature type="region of interest" description="Disordered" evidence="5">
    <location>
        <begin position="1172"/>
        <end position="1396"/>
    </location>
</feature>
<evidence type="ECO:0000313" key="7">
    <source>
        <dbReference type="EMBL" id="RXN13383.1"/>
    </source>
</evidence>
<dbReference type="Pfam" id="PF04548">
    <property type="entry name" value="AIG1"/>
    <property type="match status" value="4"/>
</dbReference>
<comment type="similarity">
    <text evidence="1">Belongs to the TRAFAC class TrmE-Era-EngA-EngB-Septin-like GTPase superfamily. AIG1/Toc34/Toc159-like paraseptin GTPase family. IAN subfamily.</text>
</comment>
<feature type="coiled-coil region" evidence="4">
    <location>
        <begin position="418"/>
        <end position="445"/>
    </location>
</feature>
<keyword evidence="3" id="KW-0342">GTP-binding</keyword>
<gene>
    <name evidence="7" type="ORF">ROHU_009755</name>
</gene>
<evidence type="ECO:0000259" key="6">
    <source>
        <dbReference type="PROSITE" id="PS51720"/>
    </source>
</evidence>
<dbReference type="PANTHER" id="PTHR10903:SF170">
    <property type="entry name" value="GTPASE IMAP FAMILY MEMBER 7"/>
    <property type="match status" value="1"/>
</dbReference>
<dbReference type="PROSITE" id="PS51720">
    <property type="entry name" value="G_AIG1"/>
    <property type="match status" value="1"/>
</dbReference>
<feature type="region of interest" description="Disordered" evidence="5">
    <location>
        <begin position="712"/>
        <end position="778"/>
    </location>
</feature>
<evidence type="ECO:0000256" key="4">
    <source>
        <dbReference type="SAM" id="Coils"/>
    </source>
</evidence>
<feature type="domain" description="AIG1-type G" evidence="6">
    <location>
        <begin position="912"/>
        <end position="1110"/>
    </location>
</feature>
<dbReference type="InterPro" id="IPR027417">
    <property type="entry name" value="P-loop_NTPase"/>
</dbReference>
<dbReference type="FunFam" id="3.40.50.300:FF:000366">
    <property type="entry name" value="GTPase, IMAP family member 2"/>
    <property type="match status" value="1"/>
</dbReference>
<dbReference type="FunFam" id="3.40.50.300:FF:003498">
    <property type="entry name" value="Si:dkey-73p2.2"/>
    <property type="match status" value="1"/>
</dbReference>
<dbReference type="Gene3D" id="3.40.50.300">
    <property type="entry name" value="P-loop containing nucleotide triphosphate hydrolases"/>
    <property type="match status" value="4"/>
</dbReference>
<comment type="caution">
    <text evidence="7">The sequence shown here is derived from an EMBL/GenBank/DDBJ whole genome shotgun (WGS) entry which is preliminary data.</text>
</comment>
<protein>
    <submittedName>
        <fullName evidence="7">Inner centromere A-like protein</fullName>
    </submittedName>
</protein>
<evidence type="ECO:0000256" key="2">
    <source>
        <dbReference type="ARBA" id="ARBA00022741"/>
    </source>
</evidence>
<reference evidence="7 8" key="1">
    <citation type="submission" date="2018-03" db="EMBL/GenBank/DDBJ databases">
        <title>Draft genome sequence of Rohu Carp (Labeo rohita).</title>
        <authorList>
            <person name="Das P."/>
            <person name="Kushwaha B."/>
            <person name="Joshi C.G."/>
            <person name="Kumar D."/>
            <person name="Nagpure N.S."/>
            <person name="Sahoo L."/>
            <person name="Das S.P."/>
            <person name="Bit A."/>
            <person name="Patnaik S."/>
            <person name="Meher P.K."/>
            <person name="Jayasankar P."/>
            <person name="Koringa P.G."/>
            <person name="Patel N.V."/>
            <person name="Hinsu A.T."/>
            <person name="Kumar R."/>
            <person name="Pandey M."/>
            <person name="Agarwal S."/>
            <person name="Srivastava S."/>
            <person name="Singh M."/>
            <person name="Iquebal M.A."/>
            <person name="Jaiswal S."/>
            <person name="Angadi U.B."/>
            <person name="Kumar N."/>
            <person name="Raza M."/>
            <person name="Shah T.M."/>
            <person name="Rai A."/>
            <person name="Jena J.K."/>
        </authorList>
    </citation>
    <scope>NUCLEOTIDE SEQUENCE [LARGE SCALE GENOMIC DNA]</scope>
    <source>
        <strain evidence="7">DASCIFA01</strain>
        <tissue evidence="7">Testis</tissue>
    </source>
</reference>
<dbReference type="EMBL" id="QBIY01012987">
    <property type="protein sequence ID" value="RXN13383.1"/>
    <property type="molecule type" value="Genomic_DNA"/>
</dbReference>
<dbReference type="InterPro" id="IPR006703">
    <property type="entry name" value="G_AIG1"/>
</dbReference>
<feature type="compositionally biased region" description="Low complexity" evidence="5">
    <location>
        <begin position="155"/>
        <end position="165"/>
    </location>
</feature>
<dbReference type="PANTHER" id="PTHR10903">
    <property type="entry name" value="GTPASE, IMAP FAMILY MEMBER-RELATED"/>
    <property type="match status" value="1"/>
</dbReference>
<feature type="compositionally biased region" description="Basic and acidic residues" evidence="5">
    <location>
        <begin position="865"/>
        <end position="892"/>
    </location>
</feature>
<dbReference type="GO" id="GO:0005525">
    <property type="term" value="F:GTP binding"/>
    <property type="evidence" value="ECO:0007669"/>
    <property type="project" value="UniProtKB-KW"/>
</dbReference>
<evidence type="ECO:0000256" key="3">
    <source>
        <dbReference type="ARBA" id="ARBA00023134"/>
    </source>
</evidence>
<feature type="region of interest" description="Disordered" evidence="5">
    <location>
        <begin position="1460"/>
        <end position="1488"/>
    </location>
</feature>
<feature type="region of interest" description="Disordered" evidence="5">
    <location>
        <begin position="794"/>
        <end position="852"/>
    </location>
</feature>
<keyword evidence="4" id="KW-0175">Coiled coil</keyword>
<dbReference type="Proteomes" id="UP000290572">
    <property type="component" value="Unassembled WGS sequence"/>
</dbReference>
<accession>A0A498M0N5</accession>
<dbReference type="InterPro" id="IPR045058">
    <property type="entry name" value="GIMA/IAN/Toc"/>
</dbReference>
<organism evidence="7 8">
    <name type="scientific">Labeo rohita</name>
    <name type="common">Indian major carp</name>
    <name type="synonym">Cyprinus rohita</name>
    <dbReference type="NCBI Taxonomy" id="84645"/>
    <lineage>
        <taxon>Eukaryota</taxon>
        <taxon>Metazoa</taxon>
        <taxon>Chordata</taxon>
        <taxon>Craniata</taxon>
        <taxon>Vertebrata</taxon>
        <taxon>Euteleostomi</taxon>
        <taxon>Actinopterygii</taxon>
        <taxon>Neopterygii</taxon>
        <taxon>Teleostei</taxon>
        <taxon>Ostariophysi</taxon>
        <taxon>Cypriniformes</taxon>
        <taxon>Cyprinidae</taxon>
        <taxon>Labeoninae</taxon>
        <taxon>Labeonini</taxon>
        <taxon>Labeo</taxon>
    </lineage>
</organism>
<feature type="region of interest" description="Disordered" evidence="5">
    <location>
        <begin position="865"/>
        <end position="907"/>
    </location>
</feature>
<evidence type="ECO:0000256" key="5">
    <source>
        <dbReference type="SAM" id="MobiDB-lite"/>
    </source>
</evidence>
<dbReference type="CDD" id="cd01852">
    <property type="entry name" value="AIG1"/>
    <property type="match status" value="1"/>
</dbReference>
<feature type="compositionally biased region" description="Basic and acidic residues" evidence="5">
    <location>
        <begin position="712"/>
        <end position="723"/>
    </location>
</feature>
<sequence length="1524" mass="184261">MTISGEVEKRHITVINTHLLQPNLSHQQITQRVRECVHHSDPGPHVFVLILQYNDFSENDKERVKTVLNLFSTQAIKHTIVLTTDEETRGYKLTSMIWNNAIHDLIKECGGGHLQFDTTNQRWRSDLFRRIEKILKKEHKEFLICNMYEDGGDGSSVDGDLSRSGLSDRGDDKEKDYEFIENTKTASDGAVNVQYSKQKMTGRKMKSNTTEHDKKRTFGTKTDLSLLSLNLVSVTTTGKAKLNIVLCGNNPTLKNSVSKMFRGIPSKSQKEMSKVCQKREGTIHGRQISVIELPALTRLSEEEVMRETLHCLYLCDPGVHVFSLVTPVCPLINEDRAEMEKIKGIFNSNEHFMLLFITELDQSVTDFVSLYGSWHIVMGLKDQRSSEKISDLFDHIDSMKTEPYSLQTYIRASEKRVRHEVEKKLRVRDNEIKELQKKIKTLEGVKLNLVVCGSNRELRSFISNLILNQSERRSELSSECVRRDVELHGRLISLVELPALFNTQLSEEEVMRQTHRCVSLCHPGVHVFIIIIPDAPLTDEDRAEMEKIQRIFSSRINKHIMILIKQNSEHQTEKLNEETQSVIESFGGRHHFIDLNTQVSVLMEKLEQMVEGNSGDCFSTETLMETQMEKLHKFNEMKRRIHSLETWFQSQEEKKMMKMEMEEERQNHGKERKRTEEEFREREERYKRDIKECEEQERKIREELKREREEWEKQKQQERQRREDEEEKRRKKEQAMWDEYNQRLKEVKERMKMTMDEERQNHDKERKRRDEEEERRRKIEKETWDEYYEKLKRERERRQREKEDLQFKHEEERERMKKMMEKERQNHDKERERREAEYIKTEERYKRDTKDIEEQERKIREELKRERDEWEKQKQQERQREEEKEKSRRNELYTETPEVQHTNNDEDLPSDLGCLQILLFGRTGNGKSATGNTILGKNAFHSEDSSCLVTTVCQKGAGEVDGQSVAVIDTPGLFDPSLTKEQVQEEIMKCISLSAPGPHVIIIVLSVGRITQEEKDTLDMIKMIFGSKATDFCIVLFTREDELKKQTIEEYVEKSKNAELKNLISDCGNRFLAFNNTETQDQTQVTQLFSMIENMNQGRYFTNEMFEEAANSIEQRMKMIEEEERKNQDQIEELEAKYDTEIKSIRKRLEDKKKRADEERFRLKNKFREREETLRREFEEKEKSEQKKRETENQKQSEDEKQQTDEYDQRIEEMKRENEDQRRQYEKQLKEREEEDRKREQEYKQDQEKMKNDHDRIIAELQMKQEEEIKKRDLEEQMKKEKEEKEREEWKRKIKEAENDKETQEEFKRQQREWEEEKKGQTGEQEDDKRERKDKLKEQLREKQEELKKIREKSEREREDDKQITEEKTEKMKIEREQKEREYEEKRNEMDRHYEQLKREIKEERKRRKEDEERQAEKRQRWEKMWDDLKREQEEEIKRKEREERERIEIEEKECDEMKQKLEEQLEKMKTKHENETRKQRDELDNLRKRKEEQVQELKEKLEQLNEVKRLRKELKDKWSCNVM</sequence>